<dbReference type="EMBL" id="JAANBB010000007">
    <property type="protein sequence ID" value="KAF7557082.1"/>
    <property type="molecule type" value="Genomic_DNA"/>
</dbReference>
<dbReference type="InterPro" id="IPR000073">
    <property type="entry name" value="AB_hydrolase_1"/>
</dbReference>
<comment type="caution">
    <text evidence="2">The sequence shown here is derived from an EMBL/GenBank/DDBJ whole genome shotgun (WGS) entry which is preliminary data.</text>
</comment>
<dbReference type="SUPFAM" id="SSF53474">
    <property type="entry name" value="alpha/beta-Hydrolases"/>
    <property type="match status" value="1"/>
</dbReference>
<dbReference type="PANTHER" id="PTHR37017:SF3">
    <property type="entry name" value="AB HYDROLASE-1 DOMAIN-CONTAINING PROTEIN"/>
    <property type="match status" value="1"/>
</dbReference>
<dbReference type="InterPro" id="IPR052897">
    <property type="entry name" value="Sec-Metab_Biosynth_Hydrolase"/>
</dbReference>
<reference evidence="2" key="1">
    <citation type="submission" date="2020-03" db="EMBL/GenBank/DDBJ databases">
        <title>Draft Genome Sequence of Cylindrodendrum hubeiense.</title>
        <authorList>
            <person name="Buettner E."/>
            <person name="Kellner H."/>
        </authorList>
    </citation>
    <scope>NUCLEOTIDE SEQUENCE</scope>
    <source>
        <strain evidence="2">IHI 201604</strain>
    </source>
</reference>
<keyword evidence="3" id="KW-1185">Reference proteome</keyword>
<dbReference type="PANTHER" id="PTHR37017">
    <property type="entry name" value="AB HYDROLASE-1 DOMAIN-CONTAINING PROTEIN-RELATED"/>
    <property type="match status" value="1"/>
</dbReference>
<organism evidence="2 3">
    <name type="scientific">Cylindrodendrum hubeiense</name>
    <dbReference type="NCBI Taxonomy" id="595255"/>
    <lineage>
        <taxon>Eukaryota</taxon>
        <taxon>Fungi</taxon>
        <taxon>Dikarya</taxon>
        <taxon>Ascomycota</taxon>
        <taxon>Pezizomycotina</taxon>
        <taxon>Sordariomycetes</taxon>
        <taxon>Hypocreomycetidae</taxon>
        <taxon>Hypocreales</taxon>
        <taxon>Nectriaceae</taxon>
        <taxon>Cylindrodendrum</taxon>
    </lineage>
</organism>
<feature type="domain" description="AB hydrolase-1" evidence="1">
    <location>
        <begin position="7"/>
        <end position="242"/>
    </location>
</feature>
<evidence type="ECO:0000313" key="3">
    <source>
        <dbReference type="Proteomes" id="UP000722485"/>
    </source>
</evidence>
<name>A0A9P5LMJ9_9HYPO</name>
<dbReference type="OrthoDB" id="408373at2759"/>
<dbReference type="Proteomes" id="UP000722485">
    <property type="component" value="Unassembled WGS sequence"/>
</dbReference>
<gene>
    <name evidence="2" type="ORF">G7Z17_g905</name>
</gene>
<proteinExistence type="predicted"/>
<dbReference type="Pfam" id="PF12697">
    <property type="entry name" value="Abhydrolase_6"/>
    <property type="match status" value="1"/>
</dbReference>
<evidence type="ECO:0000259" key="1">
    <source>
        <dbReference type="Pfam" id="PF12697"/>
    </source>
</evidence>
<dbReference type="InterPro" id="IPR029058">
    <property type="entry name" value="AB_hydrolase_fold"/>
</dbReference>
<dbReference type="AlphaFoldDB" id="A0A9P5LMJ9"/>
<protein>
    <recommendedName>
        <fullName evidence="1">AB hydrolase-1 domain-containing protein</fullName>
    </recommendedName>
</protein>
<sequence>MSQKPSIVFVPGAWHIPETWGKVTTELEAHQYKCAAVALPTTLSASANFADDVKAVQDKIVAETSQGRNVVVVTHSYGGAVGASALKGLTLPKTGASTESGHVIGFMLIASGFMVTGVTFLEGLGGKPPPIWKEDTDTGLAVFTVDPRDLFYHDLPEEEGKYWVEKLQNQSMKAFTEGYEAGYAGWKDVPVWYLATTDDHSHPLEVQKHFVKIAQDDGGDVTIREIDSSHSPMLSKPKETADIIIEAATAFTR</sequence>
<dbReference type="Gene3D" id="3.40.50.1820">
    <property type="entry name" value="alpha/beta hydrolase"/>
    <property type="match status" value="1"/>
</dbReference>
<evidence type="ECO:0000313" key="2">
    <source>
        <dbReference type="EMBL" id="KAF7557082.1"/>
    </source>
</evidence>
<accession>A0A9P5LMJ9</accession>